<name>A0A380PSF0_YERFR</name>
<evidence type="ECO:0000256" key="4">
    <source>
        <dbReference type="ARBA" id="ARBA00023139"/>
    </source>
</evidence>
<dbReference type="GO" id="GO:0005886">
    <property type="term" value="C:plasma membrane"/>
    <property type="evidence" value="ECO:0007669"/>
    <property type="project" value="InterPro"/>
</dbReference>
<gene>
    <name evidence="6" type="ORF">NCTC11470_00896</name>
</gene>
<evidence type="ECO:0000256" key="3">
    <source>
        <dbReference type="ARBA" id="ARBA00023136"/>
    </source>
</evidence>
<dbReference type="Pfam" id="PF06788">
    <property type="entry name" value="UPF0257"/>
    <property type="match status" value="1"/>
</dbReference>
<dbReference type="EMBL" id="UHJA01000001">
    <property type="protein sequence ID" value="SUP75877.1"/>
    <property type="molecule type" value="Genomic_DNA"/>
</dbReference>
<dbReference type="AlphaFoldDB" id="A0A380PSF0"/>
<keyword evidence="1" id="KW-1003">Cell membrane</keyword>
<keyword evidence="4" id="KW-0564">Palmitate</keyword>
<dbReference type="PROSITE" id="PS51257">
    <property type="entry name" value="PROKAR_LIPOPROTEIN"/>
    <property type="match status" value="1"/>
</dbReference>
<evidence type="ECO:0000313" key="6">
    <source>
        <dbReference type="EMBL" id="SUP75877.1"/>
    </source>
</evidence>
<sequence>MKRILSVCTLTFVLCACDRNDEPLSFTPNVASISNIFGLDPLHGPVKSLSQKMLDANGNVVSEVHANIDDKGCFTSIKARTAVLEIDTDYVKDGNFYIDSNTKEKN</sequence>
<evidence type="ECO:0000256" key="2">
    <source>
        <dbReference type="ARBA" id="ARBA00022729"/>
    </source>
</evidence>
<organism evidence="6 7">
    <name type="scientific">Yersinia frederiksenii</name>
    <dbReference type="NCBI Taxonomy" id="29484"/>
    <lineage>
        <taxon>Bacteria</taxon>
        <taxon>Pseudomonadati</taxon>
        <taxon>Pseudomonadota</taxon>
        <taxon>Gammaproteobacteria</taxon>
        <taxon>Enterobacterales</taxon>
        <taxon>Yersiniaceae</taxon>
        <taxon>Yersinia</taxon>
    </lineage>
</organism>
<keyword evidence="2" id="KW-0732">Signal</keyword>
<protein>
    <submittedName>
        <fullName evidence="6">Lipoprotein</fullName>
    </submittedName>
</protein>
<dbReference type="Proteomes" id="UP000254835">
    <property type="component" value="Unassembled WGS sequence"/>
</dbReference>
<reference evidence="6 7" key="1">
    <citation type="submission" date="2018-06" db="EMBL/GenBank/DDBJ databases">
        <authorList>
            <consortium name="Pathogen Informatics"/>
            <person name="Doyle S."/>
        </authorList>
    </citation>
    <scope>NUCLEOTIDE SEQUENCE [LARGE SCALE GENOMIC DNA]</scope>
    <source>
        <strain evidence="6 7">NCTC11470</strain>
    </source>
</reference>
<keyword evidence="5 6" id="KW-0449">Lipoprotein</keyword>
<evidence type="ECO:0000256" key="1">
    <source>
        <dbReference type="ARBA" id="ARBA00022475"/>
    </source>
</evidence>
<dbReference type="RefSeq" id="WP_226977655.1">
    <property type="nucleotide sequence ID" value="NZ_CP023964.1"/>
</dbReference>
<accession>A0A380PSF0</accession>
<proteinExistence type="predicted"/>
<evidence type="ECO:0000256" key="5">
    <source>
        <dbReference type="ARBA" id="ARBA00023288"/>
    </source>
</evidence>
<evidence type="ECO:0000313" key="7">
    <source>
        <dbReference type="Proteomes" id="UP000254835"/>
    </source>
</evidence>
<dbReference type="InterPro" id="IPR010646">
    <property type="entry name" value="UPF0257"/>
</dbReference>
<dbReference type="GeneID" id="71765466"/>
<keyword evidence="3" id="KW-0472">Membrane</keyword>